<evidence type="ECO:0000313" key="4">
    <source>
        <dbReference type="EMBL" id="NYI07902.1"/>
    </source>
</evidence>
<evidence type="ECO:0000259" key="3">
    <source>
        <dbReference type="PROSITE" id="PS50966"/>
    </source>
</evidence>
<feature type="domain" description="SWIM-type" evidence="3">
    <location>
        <begin position="54"/>
        <end position="87"/>
    </location>
</feature>
<dbReference type="Pfam" id="PF04434">
    <property type="entry name" value="SWIM"/>
    <property type="match status" value="1"/>
</dbReference>
<dbReference type="PROSITE" id="PS50966">
    <property type="entry name" value="ZF_SWIM"/>
    <property type="match status" value="1"/>
</dbReference>
<gene>
    <name evidence="4" type="ORF">FHU37_004931</name>
</gene>
<evidence type="ECO:0000313" key="5">
    <source>
        <dbReference type="Proteomes" id="UP000567795"/>
    </source>
</evidence>
<proteinExistence type="predicted"/>
<feature type="compositionally biased region" description="Basic and acidic residues" evidence="2">
    <location>
        <begin position="115"/>
        <end position="127"/>
    </location>
</feature>
<keyword evidence="1" id="KW-0479">Metal-binding</keyword>
<protein>
    <recommendedName>
        <fullName evidence="3">SWIM-type domain-containing protein</fullName>
    </recommendedName>
</protein>
<sequence>MEDRWNAEQVLALAPDAASRKAGSKLSAPGPWSGTGTDGTFVWGECKGSGKVPYRTVADLPGTAFTCTCPSRKFPCKHSLALLLRWAEGAAAVPVAGEADRPQWVAEWAEKRRAARERSEQRKERAEAGPADPAAARRRAQQRERRIDAGVAELRQRVGDRIRAGLAPLESNRHGLAEWHEVAARMVDAQAPGLAARARELAALPVGSAVRGTAGAGWAGPVLEELALLHLLTGAWERRESLPEPLRATVRGRVGARPDGPGGTGADAAPATGSGDATSTAAESGTAAATEERIHDDWLVLGHRDAEASTLRSRRAWLRGAATGRTAMLLSYAGPGRALDPVPPTGTSVAATAVFPQAAAALRATLGPDQATARPAGPPPGGDCREAHAAYVAALAADPWTDAWPVVLAAVTPVWSGTGWYLADQAGQALRVDVAEAPEGAMWRLTATSAGRPATVFGEYRPSGFVPVTVWAPHDGRAVLL</sequence>
<evidence type="ECO:0000256" key="2">
    <source>
        <dbReference type="SAM" id="MobiDB-lite"/>
    </source>
</evidence>
<accession>A0A853AC02</accession>
<dbReference type="EMBL" id="JACBZD010000002">
    <property type="protein sequence ID" value="NYI07902.1"/>
    <property type="molecule type" value="Genomic_DNA"/>
</dbReference>
<feature type="compositionally biased region" description="Low complexity" evidence="2">
    <location>
        <begin position="266"/>
        <end position="289"/>
    </location>
</feature>
<dbReference type="AlphaFoldDB" id="A0A853AC02"/>
<evidence type="ECO:0000256" key="1">
    <source>
        <dbReference type="PROSITE-ProRule" id="PRU00325"/>
    </source>
</evidence>
<dbReference type="Proteomes" id="UP000567795">
    <property type="component" value="Unassembled WGS sequence"/>
</dbReference>
<organism evidence="4 5">
    <name type="scientific">Allostreptomyces psammosilenae</name>
    <dbReference type="NCBI Taxonomy" id="1892865"/>
    <lineage>
        <taxon>Bacteria</taxon>
        <taxon>Bacillati</taxon>
        <taxon>Actinomycetota</taxon>
        <taxon>Actinomycetes</taxon>
        <taxon>Kitasatosporales</taxon>
        <taxon>Streptomycetaceae</taxon>
        <taxon>Allostreptomyces</taxon>
    </lineage>
</organism>
<feature type="region of interest" description="Disordered" evidence="2">
    <location>
        <begin position="115"/>
        <end position="145"/>
    </location>
</feature>
<dbReference type="RefSeq" id="WP_179816827.1">
    <property type="nucleotide sequence ID" value="NZ_JACBZD010000002.1"/>
</dbReference>
<reference evidence="4 5" key="1">
    <citation type="submission" date="2020-07" db="EMBL/GenBank/DDBJ databases">
        <title>Sequencing the genomes of 1000 actinobacteria strains.</title>
        <authorList>
            <person name="Klenk H.-P."/>
        </authorList>
    </citation>
    <scope>NUCLEOTIDE SEQUENCE [LARGE SCALE GENOMIC DNA]</scope>
    <source>
        <strain evidence="4 5">DSM 42178</strain>
    </source>
</reference>
<dbReference type="InterPro" id="IPR007527">
    <property type="entry name" value="Znf_SWIM"/>
</dbReference>
<keyword evidence="5" id="KW-1185">Reference proteome</keyword>
<keyword evidence="1" id="KW-0862">Zinc</keyword>
<comment type="caution">
    <text evidence="4">The sequence shown here is derived from an EMBL/GenBank/DDBJ whole genome shotgun (WGS) entry which is preliminary data.</text>
</comment>
<name>A0A853AC02_9ACTN</name>
<feature type="region of interest" description="Disordered" evidence="2">
    <location>
        <begin position="247"/>
        <end position="289"/>
    </location>
</feature>
<dbReference type="GO" id="GO:0008270">
    <property type="term" value="F:zinc ion binding"/>
    <property type="evidence" value="ECO:0007669"/>
    <property type="project" value="UniProtKB-KW"/>
</dbReference>
<keyword evidence="1" id="KW-0863">Zinc-finger</keyword>